<dbReference type="OMA" id="CKQESQE"/>
<comment type="subcellular location">
    <subcellularLocation>
        <location evidence="2">Cytoplasm</location>
    </subcellularLocation>
    <subcellularLocation>
        <location evidence="1">Nucleus</location>
    </subcellularLocation>
</comment>
<organism evidence="11 12">
    <name type="scientific">Anas platyrhynchos platyrhynchos</name>
    <name type="common">Northern mallard</name>
    <dbReference type="NCBI Taxonomy" id="8840"/>
    <lineage>
        <taxon>Eukaryota</taxon>
        <taxon>Metazoa</taxon>
        <taxon>Chordata</taxon>
        <taxon>Craniata</taxon>
        <taxon>Vertebrata</taxon>
        <taxon>Euteleostomi</taxon>
        <taxon>Archelosauria</taxon>
        <taxon>Archosauria</taxon>
        <taxon>Dinosauria</taxon>
        <taxon>Saurischia</taxon>
        <taxon>Theropoda</taxon>
        <taxon>Coelurosauria</taxon>
        <taxon>Aves</taxon>
        <taxon>Neognathae</taxon>
        <taxon>Galloanserae</taxon>
        <taxon>Anseriformes</taxon>
        <taxon>Anatidae</taxon>
        <taxon>Anatinae</taxon>
        <taxon>Anas</taxon>
    </lineage>
</organism>
<evidence type="ECO:0000313" key="11">
    <source>
        <dbReference type="Ensembl" id="ENSAPLP00000032215.1"/>
    </source>
</evidence>
<evidence type="ECO:0000313" key="12">
    <source>
        <dbReference type="Proteomes" id="UP000016666"/>
    </source>
</evidence>
<dbReference type="Proteomes" id="UP000016666">
    <property type="component" value="Chromosome 5"/>
</dbReference>
<evidence type="ECO:0000256" key="4">
    <source>
        <dbReference type="ARBA" id="ARBA00007573"/>
    </source>
</evidence>
<reference evidence="11" key="3">
    <citation type="submission" date="2025-09" db="UniProtKB">
        <authorList>
            <consortium name="Ensembl"/>
        </authorList>
    </citation>
    <scope>IDENTIFICATION</scope>
</reference>
<evidence type="ECO:0000256" key="8">
    <source>
        <dbReference type="ARBA" id="ARBA00023242"/>
    </source>
</evidence>
<feature type="compositionally biased region" description="Low complexity" evidence="10">
    <location>
        <begin position="11"/>
        <end position="22"/>
    </location>
</feature>
<comment type="similarity">
    <text evidence="4">Belongs to the ELP4 family.</text>
</comment>
<dbReference type="UniPathway" id="UPA00988"/>
<evidence type="ECO:0000256" key="3">
    <source>
        <dbReference type="ARBA" id="ARBA00005043"/>
    </source>
</evidence>
<dbReference type="InterPro" id="IPR027417">
    <property type="entry name" value="P-loop_NTPase"/>
</dbReference>
<evidence type="ECO:0000256" key="5">
    <source>
        <dbReference type="ARBA" id="ARBA00020265"/>
    </source>
</evidence>
<accession>A0A493U2Y6</accession>
<dbReference type="GO" id="GO:0008023">
    <property type="term" value="C:transcription elongation factor complex"/>
    <property type="evidence" value="ECO:0007669"/>
    <property type="project" value="TreeGrafter"/>
</dbReference>
<evidence type="ECO:0000256" key="7">
    <source>
        <dbReference type="ARBA" id="ARBA00022694"/>
    </source>
</evidence>
<dbReference type="GO" id="GO:0002098">
    <property type="term" value="P:tRNA wobble uridine modification"/>
    <property type="evidence" value="ECO:0007669"/>
    <property type="project" value="InterPro"/>
</dbReference>
<feature type="compositionally biased region" description="Gly residues" evidence="10">
    <location>
        <begin position="1"/>
        <end position="10"/>
    </location>
</feature>
<keyword evidence="8" id="KW-0539">Nucleus</keyword>
<comment type="pathway">
    <text evidence="3">tRNA modification; 5-methoxycarbonylmethyl-2-thiouridine-tRNA biosynthesis.</text>
</comment>
<protein>
    <recommendedName>
        <fullName evidence="5">Elongator complex protein 4</fullName>
    </recommendedName>
</protein>
<dbReference type="Ensembl" id="ENSAPLT00000029267.1">
    <property type="protein sequence ID" value="ENSAPLP00000032215.1"/>
    <property type="gene ID" value="ENSAPLG00000022382.1"/>
</dbReference>
<evidence type="ECO:0000256" key="9">
    <source>
        <dbReference type="ARBA" id="ARBA00045238"/>
    </source>
</evidence>
<dbReference type="InterPro" id="IPR008728">
    <property type="entry name" value="Elongator_complex_protein_4"/>
</dbReference>
<dbReference type="GO" id="GO:0005737">
    <property type="term" value="C:cytoplasm"/>
    <property type="evidence" value="ECO:0007669"/>
    <property type="project" value="UniProtKB-SubCell"/>
</dbReference>
<keyword evidence="7" id="KW-0819">tRNA processing</keyword>
<dbReference type="GO" id="GO:0033588">
    <property type="term" value="C:elongator holoenzyme complex"/>
    <property type="evidence" value="ECO:0007669"/>
    <property type="project" value="InterPro"/>
</dbReference>
<keyword evidence="6" id="KW-0963">Cytoplasm</keyword>
<reference evidence="11" key="2">
    <citation type="submission" date="2025-08" db="UniProtKB">
        <authorList>
            <consortium name="Ensembl"/>
        </authorList>
    </citation>
    <scope>IDENTIFICATION</scope>
</reference>
<dbReference type="PANTHER" id="PTHR12896:SF1">
    <property type="entry name" value="ELONGATOR COMPLEX PROTEIN 4"/>
    <property type="match status" value="1"/>
</dbReference>
<reference evidence="11 12" key="1">
    <citation type="submission" date="2017-10" db="EMBL/GenBank/DDBJ databases">
        <title>A new Pekin duck reference genome.</title>
        <authorList>
            <person name="Hou Z.-C."/>
            <person name="Zhou Z.-K."/>
            <person name="Zhu F."/>
            <person name="Hou S.-S."/>
        </authorList>
    </citation>
    <scope>NUCLEOTIDE SEQUENCE [LARGE SCALE GENOMIC DNA]</scope>
</reference>
<proteinExistence type="inferred from homology"/>
<dbReference type="Pfam" id="PF05625">
    <property type="entry name" value="PAXNEB"/>
    <property type="match status" value="1"/>
</dbReference>
<sequence length="222" mass="24067">MAARGGGAGTTAGTAAAGGPATSFQRKAAGGSRLSALPGTRPSARHGQLLLSSGLPSLDAVLGGGLAVGTLLLIEEDKYGVYSNLLFKYFLAEGVVCGHDLFVASAMEPPDNILKKLPAPLLDDTHRNELREEATPAKSDDFQDSMKIAWRYENLPKMEVNLKCFVFLPFTVKINLQRKCFSAQDSTTGLPPEGKSSFRNMFLGYYKYREKSNLRVCRKCKI</sequence>
<dbReference type="GeneTree" id="ENSGT00390000001443"/>
<evidence type="ECO:0000256" key="1">
    <source>
        <dbReference type="ARBA" id="ARBA00004123"/>
    </source>
</evidence>
<comment type="function">
    <text evidence="9">Component of the elongator complex which is required for multiple tRNA modifications, including mcm5U (5-methoxycarbonylmethyl uridine), mcm5s2U (5-methoxycarbonylmethyl-2-thiouridine), and ncm5U (5-carbamoylmethyl uridine). The elongator complex catalyzes the formation of carboxymethyluridine in the wobble base at position 34 in tRNAs.</text>
</comment>
<evidence type="ECO:0000256" key="6">
    <source>
        <dbReference type="ARBA" id="ARBA00022490"/>
    </source>
</evidence>
<evidence type="ECO:0000256" key="10">
    <source>
        <dbReference type="SAM" id="MobiDB-lite"/>
    </source>
</evidence>
<dbReference type="Gene3D" id="3.40.50.300">
    <property type="entry name" value="P-loop containing nucleotide triphosphate hydrolases"/>
    <property type="match status" value="1"/>
</dbReference>
<dbReference type="PANTHER" id="PTHR12896">
    <property type="entry name" value="PAX6 NEIGHBOR PROTEIN PAXNEB"/>
    <property type="match status" value="1"/>
</dbReference>
<keyword evidence="12" id="KW-1185">Reference proteome</keyword>
<name>A0A493U2Y6_ANAPP</name>
<feature type="region of interest" description="Disordered" evidence="10">
    <location>
        <begin position="1"/>
        <end position="25"/>
    </location>
</feature>
<dbReference type="AlphaFoldDB" id="A0A493U2Y6"/>
<evidence type="ECO:0000256" key="2">
    <source>
        <dbReference type="ARBA" id="ARBA00004496"/>
    </source>
</evidence>